<dbReference type="RefSeq" id="WP_263337667.1">
    <property type="nucleotide sequence ID" value="NZ_JAGSYH010000004.1"/>
</dbReference>
<reference evidence="3" key="1">
    <citation type="journal article" date="2019" name="Int. J. Syst. Evol. Microbiol.">
        <title>The Global Catalogue of Microorganisms (GCM) 10K type strain sequencing project: providing services to taxonomists for standard genome sequencing and annotation.</title>
        <authorList>
            <consortium name="The Broad Institute Genomics Platform"/>
            <consortium name="The Broad Institute Genome Sequencing Center for Infectious Disease"/>
            <person name="Wu L."/>
            <person name="Ma J."/>
        </authorList>
    </citation>
    <scope>NUCLEOTIDE SEQUENCE [LARGE SCALE GENOMIC DNA]</scope>
    <source>
        <strain evidence="3">JCM 4087</strain>
    </source>
</reference>
<feature type="chain" id="PRO_5046596363" evidence="1">
    <location>
        <begin position="31"/>
        <end position="156"/>
    </location>
</feature>
<feature type="signal peptide" evidence="1">
    <location>
        <begin position="1"/>
        <end position="30"/>
    </location>
</feature>
<sequence>MSGYMLIMKINLLKSVLLLSALNLSATILAQSPKPKCPVALGRVEVSYRHDGGESKPQLQLSFQNESGKPVSNVVFKLMLLDSGGYPREYAHEFIYNAVLEPGKTKIGTWKLDPESVDIHRTGASALVEKLTYSDDTTWADDGSESCSVTMDYHPR</sequence>
<evidence type="ECO:0000313" key="2">
    <source>
        <dbReference type="EMBL" id="MFC5861888.1"/>
    </source>
</evidence>
<evidence type="ECO:0000256" key="1">
    <source>
        <dbReference type="SAM" id="SignalP"/>
    </source>
</evidence>
<comment type="caution">
    <text evidence="2">The sequence shown here is derived from an EMBL/GenBank/DDBJ whole genome shotgun (WGS) entry which is preliminary data.</text>
</comment>
<evidence type="ECO:0000313" key="3">
    <source>
        <dbReference type="Proteomes" id="UP001596091"/>
    </source>
</evidence>
<keyword evidence="3" id="KW-1185">Reference proteome</keyword>
<name>A0ABW1ECS6_9BACT</name>
<protein>
    <submittedName>
        <fullName evidence="2">Uncharacterized protein</fullName>
    </submittedName>
</protein>
<organism evidence="2 3">
    <name type="scientific">Acidicapsa dinghuensis</name>
    <dbReference type="NCBI Taxonomy" id="2218256"/>
    <lineage>
        <taxon>Bacteria</taxon>
        <taxon>Pseudomonadati</taxon>
        <taxon>Acidobacteriota</taxon>
        <taxon>Terriglobia</taxon>
        <taxon>Terriglobales</taxon>
        <taxon>Acidobacteriaceae</taxon>
        <taxon>Acidicapsa</taxon>
    </lineage>
</organism>
<dbReference type="Proteomes" id="UP001596091">
    <property type="component" value="Unassembled WGS sequence"/>
</dbReference>
<proteinExistence type="predicted"/>
<accession>A0ABW1ECS6</accession>
<keyword evidence="1" id="KW-0732">Signal</keyword>
<gene>
    <name evidence="2" type="ORF">ACFPT7_06255</name>
</gene>
<dbReference type="EMBL" id="JBHSPH010000002">
    <property type="protein sequence ID" value="MFC5861888.1"/>
    <property type="molecule type" value="Genomic_DNA"/>
</dbReference>